<gene>
    <name evidence="2" type="ORF">CPLU01_08119</name>
</gene>
<dbReference type="EMBL" id="WIGO01000112">
    <property type="protein sequence ID" value="KAF6829106.1"/>
    <property type="molecule type" value="Genomic_DNA"/>
</dbReference>
<dbReference type="AlphaFoldDB" id="A0A8H6KE61"/>
<sequence length="126" mass="14060">MERARRTPQYAHVQSHQPERAEIQTAQLRLRPASASPVYDYVVEQKSLASIRQLNFPPAPRPSEVWNRKCPWGESECSRLCFPGSHSANKQPQSQGTADPSESHSAAAFRFPTPGSEDPSSVVFQI</sequence>
<comment type="caution">
    <text evidence="2">The sequence shown here is derived from an EMBL/GenBank/DDBJ whole genome shotgun (WGS) entry which is preliminary data.</text>
</comment>
<feature type="compositionally biased region" description="Polar residues" evidence="1">
    <location>
        <begin position="86"/>
        <end position="104"/>
    </location>
</feature>
<keyword evidence="3" id="KW-1185">Reference proteome</keyword>
<accession>A0A8H6KE61</accession>
<dbReference type="Proteomes" id="UP000654918">
    <property type="component" value="Unassembled WGS sequence"/>
</dbReference>
<evidence type="ECO:0000313" key="3">
    <source>
        <dbReference type="Proteomes" id="UP000654918"/>
    </source>
</evidence>
<feature type="region of interest" description="Disordered" evidence="1">
    <location>
        <begin position="1"/>
        <end position="20"/>
    </location>
</feature>
<evidence type="ECO:0000256" key="1">
    <source>
        <dbReference type="SAM" id="MobiDB-lite"/>
    </source>
</evidence>
<proteinExistence type="predicted"/>
<organism evidence="2 3">
    <name type="scientific">Colletotrichum plurivorum</name>
    <dbReference type="NCBI Taxonomy" id="2175906"/>
    <lineage>
        <taxon>Eukaryota</taxon>
        <taxon>Fungi</taxon>
        <taxon>Dikarya</taxon>
        <taxon>Ascomycota</taxon>
        <taxon>Pezizomycotina</taxon>
        <taxon>Sordariomycetes</taxon>
        <taxon>Hypocreomycetidae</taxon>
        <taxon>Glomerellales</taxon>
        <taxon>Glomerellaceae</taxon>
        <taxon>Colletotrichum</taxon>
        <taxon>Colletotrichum orchidearum species complex</taxon>
    </lineage>
</organism>
<feature type="region of interest" description="Disordered" evidence="1">
    <location>
        <begin position="83"/>
        <end position="126"/>
    </location>
</feature>
<name>A0A8H6KE61_9PEZI</name>
<reference evidence="2" key="1">
    <citation type="journal article" date="2020" name="Phytopathology">
        <title>Genome Sequence Resources of Colletotrichum truncatum, C. plurivorum, C. musicola, and C. sojae: Four Species Pathogenic to Soybean (Glycine max).</title>
        <authorList>
            <person name="Rogerio F."/>
            <person name="Boufleur T.R."/>
            <person name="Ciampi-Guillardi M."/>
            <person name="Sukno S.A."/>
            <person name="Thon M.R."/>
            <person name="Massola Junior N.S."/>
            <person name="Baroncelli R."/>
        </authorList>
    </citation>
    <scope>NUCLEOTIDE SEQUENCE</scope>
    <source>
        <strain evidence="2">LFN00145</strain>
    </source>
</reference>
<evidence type="ECO:0000313" key="2">
    <source>
        <dbReference type="EMBL" id="KAF6829106.1"/>
    </source>
</evidence>
<protein>
    <submittedName>
        <fullName evidence="2">Uncharacterized protein</fullName>
    </submittedName>
</protein>